<dbReference type="GeneID" id="106815913"/>
<organism evidence="6 7">
    <name type="scientific">Priapulus caudatus</name>
    <name type="common">Priapulid worm</name>
    <dbReference type="NCBI Taxonomy" id="37621"/>
    <lineage>
        <taxon>Eukaryota</taxon>
        <taxon>Metazoa</taxon>
        <taxon>Ecdysozoa</taxon>
        <taxon>Scalidophora</taxon>
        <taxon>Priapulida</taxon>
        <taxon>Priapulimorpha</taxon>
        <taxon>Priapulimorphida</taxon>
        <taxon>Priapulidae</taxon>
        <taxon>Priapulus</taxon>
    </lineage>
</organism>
<dbReference type="InterPro" id="IPR058541">
    <property type="entry name" value="Ig_TPPC8_1st"/>
</dbReference>
<dbReference type="RefSeq" id="XP_014675931.1">
    <property type="nucleotide sequence ID" value="XM_014820445.1"/>
</dbReference>
<feature type="domain" description="TPPC8 third Ig-like" evidence="5">
    <location>
        <begin position="1045"/>
        <end position="1253"/>
    </location>
</feature>
<evidence type="ECO:0000256" key="1">
    <source>
        <dbReference type="SAM" id="MobiDB-lite"/>
    </source>
</evidence>
<dbReference type="Proteomes" id="UP000695022">
    <property type="component" value="Unplaced"/>
</dbReference>
<dbReference type="Pfam" id="PF24542">
    <property type="entry name" value="Ig_TPPC8_C"/>
    <property type="match status" value="1"/>
</dbReference>
<feature type="region of interest" description="Disordered" evidence="1">
    <location>
        <begin position="1192"/>
        <end position="1214"/>
    </location>
</feature>
<proteinExistence type="predicted"/>
<gene>
    <name evidence="7" type="primary">LOC106815913</name>
</gene>
<dbReference type="InterPro" id="IPR057651">
    <property type="entry name" value="Ig_TPPC8_C"/>
</dbReference>
<dbReference type="Pfam" id="PF24545">
    <property type="entry name" value="Ig_TPPC8_1st"/>
    <property type="match status" value="1"/>
</dbReference>
<dbReference type="PANTHER" id="PTHR12975">
    <property type="entry name" value="TRANSPORT PROTEIN TRAPP"/>
    <property type="match status" value="1"/>
</dbReference>
<evidence type="ECO:0000259" key="2">
    <source>
        <dbReference type="Pfam" id="PF24542"/>
    </source>
</evidence>
<reference evidence="7" key="1">
    <citation type="submission" date="2025-08" db="UniProtKB">
        <authorList>
            <consortium name="RefSeq"/>
        </authorList>
    </citation>
    <scope>IDENTIFICATION</scope>
</reference>
<evidence type="ECO:0000259" key="5">
    <source>
        <dbReference type="Pfam" id="PF24546"/>
    </source>
</evidence>
<feature type="domain" description="TPPC8 C-terminal Ig-like" evidence="2">
    <location>
        <begin position="1302"/>
        <end position="1417"/>
    </location>
</feature>
<feature type="domain" description="TPPC8 second Ig-like" evidence="3">
    <location>
        <begin position="922"/>
        <end position="1042"/>
    </location>
</feature>
<dbReference type="Pfam" id="PF12739">
    <property type="entry name" value="TRAPPC-Trs85"/>
    <property type="match status" value="1"/>
</dbReference>
<feature type="domain" description="TPPC8 first Ig-like" evidence="4">
    <location>
        <begin position="818"/>
        <end position="921"/>
    </location>
</feature>
<protein>
    <submittedName>
        <fullName evidence="7">Trafficking protein particle complex subunit 8-like</fullName>
    </submittedName>
</protein>
<dbReference type="InterPro" id="IPR024420">
    <property type="entry name" value="TRAPP_III_complex_Trs85"/>
</dbReference>
<sequence length="1443" mass="159879">MADCKQSVHEFIQSTYSPMVAVLCSNDAESVCQKNNLCFIELVQPFCRLTSEVHIRDPSNLSHAIHNLKVIMKEFDSLPPQPLLAKKMLSEVVSSCQPTPGDTSAVMTGEYNLHIATSTPWYEQYREDFLQVLPPAEHEFLRHYVACIFVVSTNHAEPLDIFHKLNQQQHQQQHQTPKKLPKWFSPNIFKYYVLLHDVTDGEESKAEAVYQSMKSTYGAHACHLLQINSCDQRTAQYSSDIMPDPWSQFLGRKFNIVDSSPDDEAPSLPEPPAQCLPLELTTDGQATFPNSVMEASLSPSQSDGVLISESSFVENASEATEGSESSLSSTNPVEEIVDHPLLPDNEEPPGGDLHKKHAPLQNHVNNDPLFEDPLATLHTSIEKRKHMPHGICLTLSDHDRLRIFVHEFCVRGLLPYVERQIRTLNDQLMSRKGIHRSLFSATKKWFGGSKPVTQGLNLQNTLLSYGSESPELQVRRLADLCFMFQMYELAYQSYHTAKRDFSTDHAWPHFAGSLEMAALSVFMQGVNSQRQYPNHYMETAISTYLSTCKLPEYATRATMFSTEVLKYTSNYSDAAINLIKMTSEDSDLRSGLLLEQAAYCFIHMPKPMVRKYAFHMILAGHRFSKVGQRKHALRSYCQALQVYRGRHWSLAEDHINFTIGRQSFNLKQLENATNAFKHLLTNDSQQTASQQNAFVREYLFVYKQLLAQTEQEGCIMLAQLPLPVIDGTTIKLITAMHPTAGQTDGDEAAVGAGEPISADVAVWERLEQIVCTQLDVDAGGGGSLQRAAAFRPTIQCFTQHTNNTHHPLTVVDGTCPHLHVRLTPHMTGKLHITGLGYNLGTQPVAPETASEASAAGAKPSFISTITVRGKQSLEVQGLRLNSSKAEKASREYADDHRLDPVVVPSMPCLQVSLRDVPPAMLCGELRRVSLELRNAGRSPLRHVYVATSHPEFLAFSNRGDDVATTGGGVTAMTAGGGAVRVAKCQHSLVKRVPLPPSGLPPGGAVTLPAWIRGLNTSGRHKVHMLFYYLPQETTSKLRYRVLRYTASLTMNDSVAVQATASRQYSDWQEGLVVSLEAANMNQVQDSAITEVSMTQVICASSSWTLHPLSQIHKQDVKLNPAEKTSLCFKSVRLPSNQGVDEAASAVHFSCAYSDNESGGGGDDDDETYSAAFLMATLYDGQQTDWMSALLSRTGHPQHHQQQQQQQRRQPDTRRDAALDVAVRVDLTVIVFWKAFVVNELGSSTTVYGRHHLQVETLNTICGTLPMPTPTVKPVMKFVKDANEQSEPVTPALLTDASTLEQLVTYCVRHPALIQHDFTQNRLCVARATVILHNCCEEPVSVRLNTSSRDTNTTSTDGDAAEPAPSPAPPASFDRFTWAGASFVNVRLRARQTAELQLRACVCRPGVFNLSDFAVTAAPDSGAHQGELQRPIPQSLVIVQHSES</sequence>
<dbReference type="Pfam" id="PF24546">
    <property type="entry name" value="Ig_TPPC8_3rd"/>
    <property type="match status" value="1"/>
</dbReference>
<evidence type="ECO:0000259" key="4">
    <source>
        <dbReference type="Pfam" id="PF24545"/>
    </source>
</evidence>
<dbReference type="Pfam" id="PF24544">
    <property type="entry name" value="Ig_TPPC8_2nd"/>
    <property type="match status" value="1"/>
</dbReference>
<evidence type="ECO:0000259" key="3">
    <source>
        <dbReference type="Pfam" id="PF24544"/>
    </source>
</evidence>
<evidence type="ECO:0000313" key="6">
    <source>
        <dbReference type="Proteomes" id="UP000695022"/>
    </source>
</evidence>
<evidence type="ECO:0000313" key="7">
    <source>
        <dbReference type="RefSeq" id="XP_014675931.1"/>
    </source>
</evidence>
<feature type="region of interest" description="Disordered" evidence="1">
    <location>
        <begin position="339"/>
        <end position="365"/>
    </location>
</feature>
<keyword evidence="6" id="KW-1185">Reference proteome</keyword>
<feature type="compositionally biased region" description="Low complexity" evidence="1">
    <location>
        <begin position="1345"/>
        <end position="1362"/>
    </location>
</feature>
<feature type="region of interest" description="Disordered" evidence="1">
    <location>
        <begin position="1345"/>
        <end position="1370"/>
    </location>
</feature>
<dbReference type="InterPro" id="IPR058538">
    <property type="entry name" value="Ig_TPPC8_2nd"/>
</dbReference>
<dbReference type="InterPro" id="IPR058540">
    <property type="entry name" value="Ig_TPPC8_3rd"/>
</dbReference>
<name>A0ABM1EUR0_PRICU</name>
<dbReference type="PANTHER" id="PTHR12975:SF6">
    <property type="entry name" value="TRAFFICKING PROTEIN PARTICLE COMPLEX SUBUNIT 8"/>
    <property type="match status" value="1"/>
</dbReference>
<accession>A0ABM1EUR0</accession>